<keyword evidence="2" id="KW-1185">Reference proteome</keyword>
<name>A0A7H0HAY1_9ACTN</name>
<dbReference type="KEGG" id="tdf:H9L22_12985"/>
<gene>
    <name evidence="1" type="ORF">H9L22_12985</name>
</gene>
<organism evidence="1 2">
    <name type="scientific">Tessaracoccus defluvii</name>
    <dbReference type="NCBI Taxonomy" id="1285901"/>
    <lineage>
        <taxon>Bacteria</taxon>
        <taxon>Bacillati</taxon>
        <taxon>Actinomycetota</taxon>
        <taxon>Actinomycetes</taxon>
        <taxon>Propionibacteriales</taxon>
        <taxon>Propionibacteriaceae</taxon>
        <taxon>Tessaracoccus</taxon>
    </lineage>
</organism>
<dbReference type="EMBL" id="CP060789">
    <property type="protein sequence ID" value="QNP57697.1"/>
    <property type="molecule type" value="Genomic_DNA"/>
</dbReference>
<dbReference type="AlphaFoldDB" id="A0A7H0HAY1"/>
<reference evidence="1 2" key="1">
    <citation type="submission" date="2020-08" db="EMBL/GenBank/DDBJ databases">
        <title>Genome sequence of Tessaracoccus defluvii JCM 17540T.</title>
        <authorList>
            <person name="Hyun D.-W."/>
            <person name="Bae J.-W."/>
        </authorList>
    </citation>
    <scope>NUCLEOTIDE SEQUENCE [LARGE SCALE GENOMIC DNA]</scope>
    <source>
        <strain evidence="1 2">JCM 17540</strain>
    </source>
</reference>
<proteinExistence type="predicted"/>
<dbReference type="Proteomes" id="UP000516117">
    <property type="component" value="Chromosome"/>
</dbReference>
<accession>A0A7H0HAY1</accession>
<evidence type="ECO:0000313" key="2">
    <source>
        <dbReference type="Proteomes" id="UP000516117"/>
    </source>
</evidence>
<protein>
    <submittedName>
        <fullName evidence="1">Uncharacterized protein</fullName>
    </submittedName>
</protein>
<sequence length="93" mass="9192">MMLNEGDKVSPKLANSTLAAFIGSTQVGAGTVAEGKGSITISLPAGSDILAGEHIVTFVAEGSGTRIYLPVTVVAGDSPTTPPVKPGLPSTGN</sequence>
<dbReference type="RefSeq" id="WP_187722778.1">
    <property type="nucleotide sequence ID" value="NZ_CP060789.1"/>
</dbReference>
<evidence type="ECO:0000313" key="1">
    <source>
        <dbReference type="EMBL" id="QNP57697.1"/>
    </source>
</evidence>